<evidence type="ECO:0000313" key="1">
    <source>
        <dbReference type="EMBL" id="CAD7277935.1"/>
    </source>
</evidence>
<evidence type="ECO:0000313" key="2">
    <source>
        <dbReference type="Proteomes" id="UP000678499"/>
    </source>
</evidence>
<dbReference type="Proteomes" id="UP000678499">
    <property type="component" value="Unassembled WGS sequence"/>
</dbReference>
<name>A0A7R9BM87_9CRUS</name>
<organism evidence="1">
    <name type="scientific">Notodromas monacha</name>
    <dbReference type="NCBI Taxonomy" id="399045"/>
    <lineage>
        <taxon>Eukaryota</taxon>
        <taxon>Metazoa</taxon>
        <taxon>Ecdysozoa</taxon>
        <taxon>Arthropoda</taxon>
        <taxon>Crustacea</taxon>
        <taxon>Oligostraca</taxon>
        <taxon>Ostracoda</taxon>
        <taxon>Podocopa</taxon>
        <taxon>Podocopida</taxon>
        <taxon>Cypridocopina</taxon>
        <taxon>Cypridoidea</taxon>
        <taxon>Cyprididae</taxon>
        <taxon>Notodromas</taxon>
    </lineage>
</organism>
<gene>
    <name evidence="1" type="ORF">NMOB1V02_LOCUS5653</name>
</gene>
<dbReference type="EMBL" id="OA883103">
    <property type="protein sequence ID" value="CAD7277935.1"/>
    <property type="molecule type" value="Genomic_DNA"/>
</dbReference>
<protein>
    <submittedName>
        <fullName evidence="1">Uncharacterized protein</fullName>
    </submittedName>
</protein>
<accession>A0A7R9BM87</accession>
<proteinExistence type="predicted"/>
<dbReference type="EMBL" id="CAJPEX010001066">
    <property type="protein sequence ID" value="CAG0918087.1"/>
    <property type="molecule type" value="Genomic_DNA"/>
</dbReference>
<keyword evidence="2" id="KW-1185">Reference proteome</keyword>
<sequence length="76" mass="7882">MANRKLIGVGLTAGVAALGYMAYGRSGPKNVSAGFMKLDGEGSFSVEEPSYLGGKVRVVVILKFGPIISNSTSFVL</sequence>
<reference evidence="1" key="1">
    <citation type="submission" date="2020-11" db="EMBL/GenBank/DDBJ databases">
        <authorList>
            <person name="Tran Van P."/>
        </authorList>
    </citation>
    <scope>NUCLEOTIDE SEQUENCE</scope>
</reference>
<dbReference type="AlphaFoldDB" id="A0A7R9BM87"/>